<evidence type="ECO:0000313" key="2">
    <source>
        <dbReference type="EMBL" id="MCC9074385.1"/>
    </source>
</evidence>
<keyword evidence="1" id="KW-0175">Coiled coil</keyword>
<dbReference type="SUPFAM" id="SSF54427">
    <property type="entry name" value="NTF2-like"/>
    <property type="match status" value="1"/>
</dbReference>
<keyword evidence="3" id="KW-1185">Reference proteome</keyword>
<dbReference type="RefSeq" id="WP_229991196.1">
    <property type="nucleotide sequence ID" value="NZ_JAJJMO010000001.1"/>
</dbReference>
<dbReference type="InterPro" id="IPR009959">
    <property type="entry name" value="Cyclase_SnoaL-like"/>
</dbReference>
<accession>A0ABS8N2U5</accession>
<comment type="caution">
    <text evidence="2">The sequence shown here is derived from an EMBL/GenBank/DDBJ whole genome shotgun (WGS) entry which is preliminary data.</text>
</comment>
<name>A0ABS8N2U5_9FLAO</name>
<feature type="coiled-coil region" evidence="1">
    <location>
        <begin position="26"/>
        <end position="53"/>
    </location>
</feature>
<evidence type="ECO:0000256" key="1">
    <source>
        <dbReference type="SAM" id="Coils"/>
    </source>
</evidence>
<organism evidence="2 3">
    <name type="scientific">Flavobacterium pisciphilum</name>
    <dbReference type="NCBI Taxonomy" id="2893755"/>
    <lineage>
        <taxon>Bacteria</taxon>
        <taxon>Pseudomonadati</taxon>
        <taxon>Bacteroidota</taxon>
        <taxon>Flavobacteriia</taxon>
        <taxon>Flavobacteriales</taxon>
        <taxon>Flavobacteriaceae</taxon>
        <taxon>Flavobacterium</taxon>
    </lineage>
</organism>
<evidence type="ECO:0000313" key="3">
    <source>
        <dbReference type="Proteomes" id="UP001430919"/>
    </source>
</evidence>
<gene>
    <name evidence="2" type="ORF">LNQ49_22585</name>
</gene>
<protein>
    <submittedName>
        <fullName evidence="2">Ester cyclase</fullName>
    </submittedName>
</protein>
<sequence length="191" mass="21331">MKKIFTPAIVLMASVAILTSCSNKNTSELQAKVDSLEAELKSFKAEKALTEQRLKSFDELDFDFYSNQKWDKFNHSHADDILVVYPDGSTTKGLAPAHIDALKPMFVFAPDTKIKKHPVSFGSGEWTTVIGELEGTFTKPMPIGNGKTIAPTGKKFKLLMATVGKWKDGKMTEEYLFWDNQSFMKQIGLAQ</sequence>
<dbReference type="InterPro" id="IPR032710">
    <property type="entry name" value="NTF2-like_dom_sf"/>
</dbReference>
<dbReference type="PANTHER" id="PTHR38436:SF1">
    <property type="entry name" value="ESTER CYCLASE"/>
    <property type="match status" value="1"/>
</dbReference>
<dbReference type="PROSITE" id="PS51257">
    <property type="entry name" value="PROKAR_LIPOPROTEIN"/>
    <property type="match status" value="1"/>
</dbReference>
<proteinExistence type="predicted"/>
<dbReference type="PANTHER" id="PTHR38436">
    <property type="entry name" value="POLYKETIDE CYCLASE SNOAL-LIKE DOMAIN"/>
    <property type="match status" value="1"/>
</dbReference>
<dbReference type="Proteomes" id="UP001430919">
    <property type="component" value="Unassembled WGS sequence"/>
</dbReference>
<dbReference type="Pfam" id="PF07366">
    <property type="entry name" value="SnoaL"/>
    <property type="match status" value="1"/>
</dbReference>
<dbReference type="Gene3D" id="3.10.450.50">
    <property type="match status" value="1"/>
</dbReference>
<dbReference type="EMBL" id="JAJJMO010000001">
    <property type="protein sequence ID" value="MCC9074385.1"/>
    <property type="molecule type" value="Genomic_DNA"/>
</dbReference>
<reference evidence="2" key="1">
    <citation type="submission" date="2021-11" db="EMBL/GenBank/DDBJ databases">
        <title>Description of novel Flavobacterium species.</title>
        <authorList>
            <person name="Saticioglu I.B."/>
            <person name="Ay H."/>
            <person name="Altun S."/>
            <person name="Duman M."/>
        </authorList>
    </citation>
    <scope>NUCLEOTIDE SEQUENCE</scope>
    <source>
        <strain evidence="2">F-65</strain>
    </source>
</reference>